<accession>A0A3P3EHD8</accession>
<proteinExistence type="predicted"/>
<evidence type="ECO:0000313" key="3">
    <source>
        <dbReference type="Proteomes" id="UP000271590"/>
    </source>
</evidence>
<dbReference type="EMBL" id="RQXU01000016">
    <property type="protein sequence ID" value="RRH85536.1"/>
    <property type="molecule type" value="Genomic_DNA"/>
</dbReference>
<feature type="domain" description="Acetyl-CoA dehydrogenase-like C-terminal" evidence="1">
    <location>
        <begin position="4"/>
        <end position="54"/>
    </location>
</feature>
<feature type="non-terminal residue" evidence="2">
    <location>
        <position position="1"/>
    </location>
</feature>
<dbReference type="InterPro" id="IPR025878">
    <property type="entry name" value="Acyl-CoA_dh-like_C_dom"/>
</dbReference>
<evidence type="ECO:0000259" key="1">
    <source>
        <dbReference type="Pfam" id="PF12806"/>
    </source>
</evidence>
<reference evidence="2 3" key="1">
    <citation type="submission" date="2018-11" db="EMBL/GenBank/DDBJ databases">
        <title>The genome of Variovorax sp T529.</title>
        <authorList>
            <person name="Gao J."/>
        </authorList>
    </citation>
    <scope>NUCLEOTIDE SEQUENCE [LARGE SCALE GENOMIC DNA]</scope>
    <source>
        <strain evidence="2 3">T529</strain>
    </source>
</reference>
<gene>
    <name evidence="2" type="ORF">EH244_22610</name>
</gene>
<organism evidence="2 3">
    <name type="scientific">Variovorax beijingensis</name>
    <dbReference type="NCBI Taxonomy" id="2496117"/>
    <lineage>
        <taxon>Bacteria</taxon>
        <taxon>Pseudomonadati</taxon>
        <taxon>Pseudomonadota</taxon>
        <taxon>Betaproteobacteria</taxon>
        <taxon>Burkholderiales</taxon>
        <taxon>Comamonadaceae</taxon>
        <taxon>Variovorax</taxon>
    </lineage>
</organism>
<dbReference type="Proteomes" id="UP000271590">
    <property type="component" value="Unassembled WGS sequence"/>
</dbReference>
<protein>
    <recommendedName>
        <fullName evidence="1">Acetyl-CoA dehydrogenase-like C-terminal domain-containing protein</fullName>
    </recommendedName>
</protein>
<evidence type="ECO:0000313" key="2">
    <source>
        <dbReference type="EMBL" id="RRH85536.1"/>
    </source>
</evidence>
<dbReference type="Pfam" id="PF12806">
    <property type="entry name" value="Acyl-CoA_dh_C"/>
    <property type="match status" value="1"/>
</dbReference>
<sequence length="58" mass="6389">SLIIAEDLASRSFDTDFMLAKITTARFYAEHILNKVPGIRDSIVDGAESVTALPVDMY</sequence>
<dbReference type="AlphaFoldDB" id="A0A3P3EHD8"/>
<comment type="caution">
    <text evidence="2">The sequence shown here is derived from an EMBL/GenBank/DDBJ whole genome shotgun (WGS) entry which is preliminary data.</text>
</comment>
<name>A0A3P3EHD8_9BURK</name>